<dbReference type="Proteomes" id="UP000011083">
    <property type="component" value="Unassembled WGS sequence"/>
</dbReference>
<feature type="region of interest" description="Disordered" evidence="1">
    <location>
        <begin position="1"/>
        <end position="68"/>
    </location>
</feature>
<feature type="compositionally biased region" description="Polar residues" evidence="1">
    <location>
        <begin position="33"/>
        <end position="46"/>
    </location>
</feature>
<accession>L8HLX0</accession>
<keyword evidence="3" id="KW-1185">Reference proteome</keyword>
<gene>
    <name evidence="2" type="ORF">ACA1_119250</name>
</gene>
<evidence type="ECO:0000313" key="3">
    <source>
        <dbReference type="Proteomes" id="UP000011083"/>
    </source>
</evidence>
<organism evidence="2 3">
    <name type="scientific">Acanthamoeba castellanii (strain ATCC 30010 / Neff)</name>
    <dbReference type="NCBI Taxonomy" id="1257118"/>
    <lineage>
        <taxon>Eukaryota</taxon>
        <taxon>Amoebozoa</taxon>
        <taxon>Discosea</taxon>
        <taxon>Longamoebia</taxon>
        <taxon>Centramoebida</taxon>
        <taxon>Acanthamoebidae</taxon>
        <taxon>Acanthamoeba</taxon>
    </lineage>
</organism>
<dbReference type="EMBL" id="KB007797">
    <property type="protein sequence ID" value="ELR25648.1"/>
    <property type="molecule type" value="Genomic_DNA"/>
</dbReference>
<evidence type="ECO:0000256" key="1">
    <source>
        <dbReference type="SAM" id="MobiDB-lite"/>
    </source>
</evidence>
<proteinExistence type="predicted"/>
<name>L8HLX0_ACACF</name>
<dbReference type="GeneID" id="14926713"/>
<dbReference type="RefSeq" id="XP_004358081.1">
    <property type="nucleotide sequence ID" value="XM_004358024.1"/>
</dbReference>
<dbReference type="VEuPathDB" id="AmoebaDB:ACA1_119250"/>
<reference evidence="2 3" key="1">
    <citation type="journal article" date="2013" name="Genome Biol.">
        <title>Genome of Acanthamoeba castellanii highlights extensive lateral gene transfer and early evolution of tyrosine kinase signaling.</title>
        <authorList>
            <person name="Clarke M."/>
            <person name="Lohan A.J."/>
            <person name="Liu B."/>
            <person name="Lagkouvardos I."/>
            <person name="Roy S."/>
            <person name="Zafar N."/>
            <person name="Bertelli C."/>
            <person name="Schilde C."/>
            <person name="Kianianmomeni A."/>
            <person name="Burglin T.R."/>
            <person name="Frech C."/>
            <person name="Turcotte B."/>
            <person name="Kopec K.O."/>
            <person name="Synnott J.M."/>
            <person name="Choo C."/>
            <person name="Paponov I."/>
            <person name="Finkler A."/>
            <person name="Soon Heng Tan C."/>
            <person name="Hutchins A.P."/>
            <person name="Weinmeier T."/>
            <person name="Rattei T."/>
            <person name="Chu J.S."/>
            <person name="Gimenez G."/>
            <person name="Irimia M."/>
            <person name="Rigden D.J."/>
            <person name="Fitzpatrick D.A."/>
            <person name="Lorenzo-Morales J."/>
            <person name="Bateman A."/>
            <person name="Chiu C.H."/>
            <person name="Tang P."/>
            <person name="Hegemann P."/>
            <person name="Fromm H."/>
            <person name="Raoult D."/>
            <person name="Greub G."/>
            <person name="Miranda-Saavedra D."/>
            <person name="Chen N."/>
            <person name="Nash P."/>
            <person name="Ginger M.L."/>
            <person name="Horn M."/>
            <person name="Schaap P."/>
            <person name="Caler L."/>
            <person name="Loftus B."/>
        </authorList>
    </citation>
    <scope>NUCLEOTIDE SEQUENCE [LARGE SCALE GENOMIC DNA]</scope>
    <source>
        <strain evidence="2 3">Neff</strain>
    </source>
</reference>
<protein>
    <submittedName>
        <fullName evidence="2">Uncharacterized protein</fullName>
    </submittedName>
</protein>
<dbReference type="KEGG" id="acan:ACA1_119250"/>
<sequence>MADKKSFFEQKIKEATPKDPSKGEVKPVGQREWTPNNVGAHSSPNYAKQVGGGFRPNPPPPKNLSDLP</sequence>
<dbReference type="AlphaFoldDB" id="L8HLX0"/>
<feature type="compositionally biased region" description="Basic and acidic residues" evidence="1">
    <location>
        <begin position="1"/>
        <end position="25"/>
    </location>
</feature>
<evidence type="ECO:0000313" key="2">
    <source>
        <dbReference type="EMBL" id="ELR25648.1"/>
    </source>
</evidence>